<sequence>MRISKKERERREALLIDQGNICALCHNSIPTAFRMLLVEKQNAIICRACSMFMSVYARNESRGVTPEVLAVFLARDAASEPITHKKLSLEQIKGRYHVAAGQVGNMTLADYDARVGSSGSVIVPDGKPLLVDEVMEHTGECTGE</sequence>
<dbReference type="EMBL" id="LAZR01031066">
    <property type="protein sequence ID" value="KKL54815.1"/>
    <property type="molecule type" value="Genomic_DNA"/>
</dbReference>
<protein>
    <submittedName>
        <fullName evidence="2">Uncharacterized protein</fullName>
    </submittedName>
</protein>
<gene>
    <name evidence="2" type="ORF">LCGC14_1721060</name>
    <name evidence="1" type="ORF">LCGC14_2261610</name>
</gene>
<proteinExistence type="predicted"/>
<dbReference type="AlphaFoldDB" id="A0A0F9HCG4"/>
<organism evidence="2">
    <name type="scientific">marine sediment metagenome</name>
    <dbReference type="NCBI Taxonomy" id="412755"/>
    <lineage>
        <taxon>unclassified sequences</taxon>
        <taxon>metagenomes</taxon>
        <taxon>ecological metagenomes</taxon>
    </lineage>
</organism>
<reference evidence="2" key="1">
    <citation type="journal article" date="2015" name="Nature">
        <title>Complex archaea that bridge the gap between prokaryotes and eukaryotes.</title>
        <authorList>
            <person name="Spang A."/>
            <person name="Saw J.H."/>
            <person name="Jorgensen S.L."/>
            <person name="Zaremba-Niedzwiedzka K."/>
            <person name="Martijn J."/>
            <person name="Lind A.E."/>
            <person name="van Eijk R."/>
            <person name="Schleper C."/>
            <person name="Guy L."/>
            <person name="Ettema T.J."/>
        </authorList>
    </citation>
    <scope>NUCLEOTIDE SEQUENCE</scope>
</reference>
<name>A0A0F9HCG4_9ZZZZ</name>
<dbReference type="EMBL" id="LAZR01015489">
    <property type="protein sequence ID" value="KKM11248.1"/>
    <property type="molecule type" value="Genomic_DNA"/>
</dbReference>
<evidence type="ECO:0000313" key="2">
    <source>
        <dbReference type="EMBL" id="KKM11248.1"/>
    </source>
</evidence>
<comment type="caution">
    <text evidence="2">The sequence shown here is derived from an EMBL/GenBank/DDBJ whole genome shotgun (WGS) entry which is preliminary data.</text>
</comment>
<evidence type="ECO:0000313" key="1">
    <source>
        <dbReference type="EMBL" id="KKL54815.1"/>
    </source>
</evidence>
<accession>A0A0F9HCG4</accession>